<gene>
    <name evidence="2" type="ORF">AZI86_00500</name>
</gene>
<dbReference type="PROSITE" id="PS51257">
    <property type="entry name" value="PROKAR_LIPOPROTEIN"/>
    <property type="match status" value="1"/>
</dbReference>
<name>A0A150WM70_BDEBC</name>
<keyword evidence="3" id="KW-1185">Reference proteome</keyword>
<dbReference type="Pfam" id="PF19795">
    <property type="entry name" value="DUF6279"/>
    <property type="match status" value="1"/>
</dbReference>
<feature type="signal peptide" evidence="1">
    <location>
        <begin position="1"/>
        <end position="20"/>
    </location>
</feature>
<evidence type="ECO:0000313" key="2">
    <source>
        <dbReference type="EMBL" id="KYG65593.1"/>
    </source>
</evidence>
<dbReference type="RefSeq" id="WP_061833137.1">
    <property type="nucleotide sequence ID" value="NZ_LUKE01000001.1"/>
</dbReference>
<dbReference type="PIRSF" id="PIRSF028200">
    <property type="entry name" value="UCP028200"/>
    <property type="match status" value="1"/>
</dbReference>
<dbReference type="EMBL" id="LUKE01000001">
    <property type="protein sequence ID" value="KYG65593.1"/>
    <property type="molecule type" value="Genomic_DNA"/>
</dbReference>
<feature type="chain" id="PRO_5007572919" description="Lipoprotein" evidence="1">
    <location>
        <begin position="21"/>
        <end position="275"/>
    </location>
</feature>
<evidence type="ECO:0008006" key="4">
    <source>
        <dbReference type="Google" id="ProtNLM"/>
    </source>
</evidence>
<dbReference type="Proteomes" id="UP000075320">
    <property type="component" value="Unassembled WGS sequence"/>
</dbReference>
<keyword evidence="1" id="KW-0732">Signal</keyword>
<protein>
    <recommendedName>
        <fullName evidence="4">Lipoprotein</fullName>
    </recommendedName>
</protein>
<proteinExistence type="predicted"/>
<comment type="caution">
    <text evidence="2">The sequence shown here is derived from an EMBL/GenBank/DDBJ whole genome shotgun (WGS) entry which is preliminary data.</text>
</comment>
<dbReference type="InterPro" id="IPR016875">
    <property type="entry name" value="UCP028200"/>
</dbReference>
<sequence length="275" mass="32191">MKRIIFSLFAVFILSTTACSRGEFLFRFADDYAASKADRYFDLTSAQKKEFKIEIRKDIDTGKKEAFPKMANRLRQLEKDIKSDDVDPAVFTKAFNEIEKQVKGIGVYFQDTAIKTSLNLSQAQVEHFANEVREDIAKEEKDPAEATEKVEKRYRKNIEYFVGSVTREQNKMIQSFLDKNPYPWRLQNRSQEHVVKQFVVAAQSPDTRKAFVEKFAKDYESVRLPEYRKALSEHQAAFISFLTNDFWKSMSKEQKKTFKENLIARAEQLERIAKQ</sequence>
<organism evidence="2 3">
    <name type="scientific">Bdellovibrio bacteriovorus</name>
    <dbReference type="NCBI Taxonomy" id="959"/>
    <lineage>
        <taxon>Bacteria</taxon>
        <taxon>Pseudomonadati</taxon>
        <taxon>Bdellovibrionota</taxon>
        <taxon>Bdellovibrionia</taxon>
        <taxon>Bdellovibrionales</taxon>
        <taxon>Pseudobdellovibrionaceae</taxon>
        <taxon>Bdellovibrio</taxon>
    </lineage>
</organism>
<evidence type="ECO:0000256" key="1">
    <source>
        <dbReference type="SAM" id="SignalP"/>
    </source>
</evidence>
<dbReference type="OrthoDB" id="5294535at2"/>
<reference evidence="2 3" key="1">
    <citation type="submission" date="2016-03" db="EMBL/GenBank/DDBJ databases">
        <authorList>
            <person name="Ploux O."/>
        </authorList>
    </citation>
    <scope>NUCLEOTIDE SEQUENCE [LARGE SCALE GENOMIC DNA]</scope>
    <source>
        <strain evidence="2 3">R0</strain>
    </source>
</reference>
<accession>A0A150WM70</accession>
<dbReference type="AlphaFoldDB" id="A0A150WM70"/>
<evidence type="ECO:0000313" key="3">
    <source>
        <dbReference type="Proteomes" id="UP000075320"/>
    </source>
</evidence>